<feature type="region of interest" description="Disordered" evidence="1">
    <location>
        <begin position="1"/>
        <end position="27"/>
    </location>
</feature>
<evidence type="ECO:0000313" key="2">
    <source>
        <dbReference type="EMBL" id="KFO07069.1"/>
    </source>
</evidence>
<gene>
    <name evidence="2" type="ORF">N312_07206</name>
</gene>
<accession>A0A087V377</accession>
<feature type="non-terminal residue" evidence="2">
    <location>
        <position position="81"/>
    </location>
</feature>
<evidence type="ECO:0000313" key="3">
    <source>
        <dbReference type="Proteomes" id="UP000053309"/>
    </source>
</evidence>
<name>A0A087V377_BALRE</name>
<dbReference type="Proteomes" id="UP000053309">
    <property type="component" value="Unassembled WGS sequence"/>
</dbReference>
<keyword evidence="3" id="KW-1185">Reference proteome</keyword>
<proteinExistence type="predicted"/>
<evidence type="ECO:0000256" key="1">
    <source>
        <dbReference type="SAM" id="MobiDB-lite"/>
    </source>
</evidence>
<dbReference type="EMBL" id="KL478160">
    <property type="protein sequence ID" value="KFO07069.1"/>
    <property type="molecule type" value="Genomic_DNA"/>
</dbReference>
<organism evidence="2 3">
    <name type="scientific">Balearica regulorum gibbericeps</name>
    <name type="common">East African grey crowned-crane</name>
    <dbReference type="NCBI Taxonomy" id="100784"/>
    <lineage>
        <taxon>Eukaryota</taxon>
        <taxon>Metazoa</taxon>
        <taxon>Chordata</taxon>
        <taxon>Craniata</taxon>
        <taxon>Vertebrata</taxon>
        <taxon>Euteleostomi</taxon>
        <taxon>Archelosauria</taxon>
        <taxon>Archosauria</taxon>
        <taxon>Dinosauria</taxon>
        <taxon>Saurischia</taxon>
        <taxon>Theropoda</taxon>
        <taxon>Coelurosauria</taxon>
        <taxon>Aves</taxon>
        <taxon>Neognathae</taxon>
        <taxon>Neoaves</taxon>
        <taxon>Gruiformes</taxon>
        <taxon>Gruidae</taxon>
        <taxon>Balearica</taxon>
    </lineage>
</organism>
<protein>
    <submittedName>
        <fullName evidence="2">Uncharacterized protein</fullName>
    </submittedName>
</protein>
<sequence length="81" mass="8538">MAEGPGSWRDFTPARGDGEAARGAAASLLGAADAESAGQAQHSGLHGMDPAWEEMRGAMVVAEVEVEEQFLHLAIRKQVSY</sequence>
<reference evidence="2 3" key="1">
    <citation type="submission" date="2014-04" db="EMBL/GenBank/DDBJ databases">
        <title>Genome evolution of avian class.</title>
        <authorList>
            <person name="Zhang G."/>
            <person name="Li C."/>
        </authorList>
    </citation>
    <scope>NUCLEOTIDE SEQUENCE [LARGE SCALE GENOMIC DNA]</scope>
    <source>
        <strain evidence="2">BGI_N312</strain>
    </source>
</reference>
<dbReference type="AlphaFoldDB" id="A0A087V377"/>